<evidence type="ECO:0000313" key="3">
    <source>
        <dbReference type="Proteomes" id="UP000219602"/>
    </source>
</evidence>
<feature type="region of interest" description="Disordered" evidence="1">
    <location>
        <begin position="514"/>
        <end position="538"/>
    </location>
</feature>
<evidence type="ECO:0000313" key="2">
    <source>
        <dbReference type="EMBL" id="PCD33675.1"/>
    </source>
</evidence>
<evidence type="ECO:0000256" key="1">
    <source>
        <dbReference type="SAM" id="MobiDB-lite"/>
    </source>
</evidence>
<feature type="region of interest" description="Disordered" evidence="1">
    <location>
        <begin position="440"/>
        <end position="500"/>
    </location>
</feature>
<organism evidence="2 3">
    <name type="scientific">Fusarium oxysporum f. sp. radicis-cucumerinum</name>
    <dbReference type="NCBI Taxonomy" id="327505"/>
    <lineage>
        <taxon>Eukaryota</taxon>
        <taxon>Fungi</taxon>
        <taxon>Dikarya</taxon>
        <taxon>Ascomycota</taxon>
        <taxon>Pezizomycotina</taxon>
        <taxon>Sordariomycetes</taxon>
        <taxon>Hypocreomycetidae</taxon>
        <taxon>Hypocreales</taxon>
        <taxon>Nectriaceae</taxon>
        <taxon>Fusarium</taxon>
        <taxon>Fusarium oxysporum species complex</taxon>
    </lineage>
</organism>
<accession>A0A2H3GSW7</accession>
<dbReference type="EMBL" id="MABQ02000006">
    <property type="protein sequence ID" value="PCD33675.1"/>
    <property type="molecule type" value="Genomic_DNA"/>
</dbReference>
<sequence length="625" mass="71956">MSTPSKEQKWDRYDLEQRGFYYNDDSRPPMKPFPRHVEALRQAMLDFTCEKDYDRKLIVKIEDSAMYLYETKSLEPAWKDFFRDNFFRPLLDDVSISQEDSRRVSRANYYYDTVISESEDLWVTFDGKGRLGDSLPDLFYNKKRPQPDRAFYFPIYHLTEESHVPRIADREALKWHKASMPALVESFSWPDLKRLYAHGLRPSPFHAFDKRKPLEKDLKCFPWLVIEHKKMPETYEKLKEVAYCQAVNGSGCAVRLNQIAAKYTPELARQAHVPPIPAVTTVGPEVKVWITYYIKDFFPYFDDEYDQQQFRRHDSAYMMRCIWDGDMTEPEDIIKFRLILENIHTWATRVFKPLITTYIDQWRFVHSPSSQQRMELSRSALRFVQRALDGQPDPEDDDLDQDANMRLMELCDTFVQAAHQIIDEKLERLRLKNLQDSSFKLSRRRTRAASEQPPQTMSCLSPDVTLSPPHTDPRGSPRFRARSVSRPCTPSSPTPGARSRVQQVASPLQIAMATAAARGAKRRESGSKSLESPPEIVPQLTLTPEGAADYKVLDDSPSIESSSIDTPADEIYGEILMPGAFPPVMPAKSVQSSVSDIDPNEDGVVSSHLQNLSKGFANIFLGRTP</sequence>
<protein>
    <submittedName>
        <fullName evidence="2">Uncharacterized protein</fullName>
    </submittedName>
</protein>
<name>A0A2H3GSW7_FUSOX</name>
<comment type="caution">
    <text evidence="2">The sequence shown here is derived from an EMBL/GenBank/DDBJ whole genome shotgun (WGS) entry which is preliminary data.</text>
</comment>
<dbReference type="Proteomes" id="UP000219602">
    <property type="component" value="Chromosome 8"/>
</dbReference>
<dbReference type="AlphaFoldDB" id="A0A2H3GSW7"/>
<reference evidence="2 3" key="1">
    <citation type="journal article" date="2016" name="Environ. Microbiol.">
        <title>Effector profiles distinguish formae speciales of Fusarium oxysporum.</title>
        <authorList>
            <person name="van Dam P."/>
            <person name="Fokkens L."/>
            <person name="Schmidt S.M."/>
            <person name="Linmans J.H."/>
            <person name="Kistler H.C."/>
            <person name="Ma L.J."/>
            <person name="Rep M."/>
        </authorList>
    </citation>
    <scope>NUCLEOTIDE SEQUENCE [LARGE SCALE GENOMIC DNA]</scope>
    <source>
        <strain evidence="2 3">Forc016</strain>
    </source>
</reference>
<gene>
    <name evidence="2" type="ORF">AU210_009895</name>
</gene>
<proteinExistence type="predicted"/>
<dbReference type="STRING" id="327505.A0A2H3GSW7"/>
<reference evidence="2 3" key="2">
    <citation type="journal article" date="2017" name="Sci. Rep.">
        <title>A mobile pathogenicity chromosome in Fusarium oxysporum for infection of multiple cucurbit species.</title>
        <authorList>
            <person name="van Dam P."/>
            <person name="Fokkens L."/>
            <person name="Ayukawa Y."/>
            <person name="van der Gragt M."/>
            <person name="Ter Horst A."/>
            <person name="Brankovics B."/>
            <person name="Houterman P.M."/>
            <person name="Arie T."/>
            <person name="Rep M."/>
        </authorList>
    </citation>
    <scope>NUCLEOTIDE SEQUENCE [LARGE SCALE GENOMIC DNA]</scope>
    <source>
        <strain evidence="2 3">Forc016</strain>
    </source>
</reference>